<organism evidence="1">
    <name type="scientific">Brassica napus</name>
    <name type="common">Rape</name>
    <dbReference type="NCBI Taxonomy" id="3708"/>
    <lineage>
        <taxon>Eukaryota</taxon>
        <taxon>Viridiplantae</taxon>
        <taxon>Streptophyta</taxon>
        <taxon>Embryophyta</taxon>
        <taxon>Tracheophyta</taxon>
        <taxon>Spermatophyta</taxon>
        <taxon>Magnoliopsida</taxon>
        <taxon>eudicotyledons</taxon>
        <taxon>Gunneridae</taxon>
        <taxon>Pentapetalae</taxon>
        <taxon>rosids</taxon>
        <taxon>malvids</taxon>
        <taxon>Brassicales</taxon>
        <taxon>Brassicaceae</taxon>
        <taxon>Brassiceae</taxon>
        <taxon>Brassica</taxon>
    </lineage>
</organism>
<dbReference type="AlphaFoldDB" id="A0A816Y574"/>
<evidence type="ECO:0000313" key="1">
    <source>
        <dbReference type="EMBL" id="CAF2154302.1"/>
    </source>
</evidence>
<dbReference type="EMBL" id="HG994355">
    <property type="protein sequence ID" value="CAF2154302.1"/>
    <property type="molecule type" value="Genomic_DNA"/>
</dbReference>
<protein>
    <submittedName>
        <fullName evidence="1">(rape) hypothetical protein</fullName>
    </submittedName>
</protein>
<proteinExistence type="predicted"/>
<accession>A0A816Y574</accession>
<sequence>MSVDMLLIHENFFSMKLATINSSLESNPDAALSIEVKEIFHEYIIMPRTCLDSQTRNSPQVMDLFKPRHTDPEKLIYKAMFKWVLEMSSTRAATTVVLRQHYRKPQPCEEGVLFCFNNMP</sequence>
<dbReference type="Proteomes" id="UP001295469">
    <property type="component" value="Chromosome A01"/>
</dbReference>
<gene>
    <name evidence="1" type="ORF">DARMORV10_A01P36340.1</name>
</gene>
<reference evidence="1" key="1">
    <citation type="submission" date="2021-01" db="EMBL/GenBank/DDBJ databases">
        <authorList>
            <consortium name="Genoscope - CEA"/>
            <person name="William W."/>
        </authorList>
    </citation>
    <scope>NUCLEOTIDE SEQUENCE</scope>
</reference>
<name>A0A816Y574_BRANA</name>